<name>A0ABY6LKL5_9ARAC</name>
<evidence type="ECO:0000313" key="1">
    <source>
        <dbReference type="EMBL" id="UYV81399.1"/>
    </source>
</evidence>
<protein>
    <submittedName>
        <fullName evidence="1">Uncharacterized protein</fullName>
    </submittedName>
</protein>
<accession>A0ABY6LKL5</accession>
<sequence length="75" mass="8986">MQYFSNVSSWAQLLKRVITGDKTWIYGFDSETTQQTSEWRFKNEPRPKKARKAISKVKIMLTVFFEYQGIKLKNY</sequence>
<dbReference type="Gene3D" id="3.30.420.10">
    <property type="entry name" value="Ribonuclease H-like superfamily/Ribonuclease H"/>
    <property type="match status" value="1"/>
</dbReference>
<keyword evidence="2" id="KW-1185">Reference proteome</keyword>
<reference evidence="1 2" key="1">
    <citation type="submission" date="2022-01" db="EMBL/GenBank/DDBJ databases">
        <title>A chromosomal length assembly of Cordylochernes scorpioides.</title>
        <authorList>
            <person name="Zeh D."/>
            <person name="Zeh J."/>
        </authorList>
    </citation>
    <scope>NUCLEOTIDE SEQUENCE [LARGE SCALE GENOMIC DNA]</scope>
    <source>
        <strain evidence="1">IN4F17</strain>
        <tissue evidence="1">Whole Body</tissue>
    </source>
</reference>
<dbReference type="InterPro" id="IPR036397">
    <property type="entry name" value="RNaseH_sf"/>
</dbReference>
<evidence type="ECO:0000313" key="2">
    <source>
        <dbReference type="Proteomes" id="UP001235939"/>
    </source>
</evidence>
<gene>
    <name evidence="1" type="ORF">LAZ67_20001068</name>
</gene>
<organism evidence="1 2">
    <name type="scientific">Cordylochernes scorpioides</name>
    <dbReference type="NCBI Taxonomy" id="51811"/>
    <lineage>
        <taxon>Eukaryota</taxon>
        <taxon>Metazoa</taxon>
        <taxon>Ecdysozoa</taxon>
        <taxon>Arthropoda</taxon>
        <taxon>Chelicerata</taxon>
        <taxon>Arachnida</taxon>
        <taxon>Pseudoscorpiones</taxon>
        <taxon>Cheliferoidea</taxon>
        <taxon>Chernetidae</taxon>
        <taxon>Cordylochernes</taxon>
    </lineage>
</organism>
<proteinExistence type="predicted"/>
<dbReference type="Proteomes" id="UP001235939">
    <property type="component" value="Chromosome 20"/>
</dbReference>
<dbReference type="EMBL" id="CP092882">
    <property type="protein sequence ID" value="UYV81399.1"/>
    <property type="molecule type" value="Genomic_DNA"/>
</dbReference>